<protein>
    <submittedName>
        <fullName evidence="2">Uncharacterized protein</fullName>
    </submittedName>
</protein>
<evidence type="ECO:0000256" key="1">
    <source>
        <dbReference type="SAM" id="Phobius"/>
    </source>
</evidence>
<keyword evidence="1" id="KW-0812">Transmembrane</keyword>
<organism evidence="2 3">
    <name type="scientific">Microbacterium testaceum</name>
    <name type="common">Aureobacterium testaceum</name>
    <name type="synonym">Brevibacterium testaceum</name>
    <dbReference type="NCBI Taxonomy" id="2033"/>
    <lineage>
        <taxon>Bacteria</taxon>
        <taxon>Bacillati</taxon>
        <taxon>Actinomycetota</taxon>
        <taxon>Actinomycetes</taxon>
        <taxon>Micrococcales</taxon>
        <taxon>Microbacteriaceae</taxon>
        <taxon>Microbacterium</taxon>
    </lineage>
</organism>
<proteinExistence type="predicted"/>
<gene>
    <name evidence="2" type="ORF">MTE01_09840</name>
</gene>
<accession>A0A4Y3QJG0</accession>
<dbReference type="EMBL" id="BJML01000002">
    <property type="protein sequence ID" value="GEB45039.1"/>
    <property type="molecule type" value="Genomic_DNA"/>
</dbReference>
<dbReference type="RefSeq" id="WP_103206286.1">
    <property type="nucleotide sequence ID" value="NZ_BJML01000002.1"/>
</dbReference>
<dbReference type="GeneID" id="57143677"/>
<feature type="transmembrane region" description="Helical" evidence="1">
    <location>
        <begin position="28"/>
        <end position="48"/>
    </location>
</feature>
<dbReference type="Proteomes" id="UP000319525">
    <property type="component" value="Unassembled WGS sequence"/>
</dbReference>
<name>A0A4Y3QJG0_MICTE</name>
<reference evidence="2 3" key="1">
    <citation type="submission" date="2019-06" db="EMBL/GenBank/DDBJ databases">
        <title>Whole genome shotgun sequence of Microbacterium testaceum NBRC 12675.</title>
        <authorList>
            <person name="Hosoyama A."/>
            <person name="Uohara A."/>
            <person name="Ohji S."/>
            <person name="Ichikawa N."/>
        </authorList>
    </citation>
    <scope>NUCLEOTIDE SEQUENCE [LARGE SCALE GENOMIC DNA]</scope>
    <source>
        <strain evidence="2 3">NBRC 12675</strain>
    </source>
</reference>
<evidence type="ECO:0000313" key="2">
    <source>
        <dbReference type="EMBL" id="GEB45039.1"/>
    </source>
</evidence>
<comment type="caution">
    <text evidence="2">The sequence shown here is derived from an EMBL/GenBank/DDBJ whole genome shotgun (WGS) entry which is preliminary data.</text>
</comment>
<keyword evidence="1" id="KW-1133">Transmembrane helix</keyword>
<dbReference type="AlphaFoldDB" id="A0A4Y3QJG0"/>
<sequence>MHPVFIPAILAVFAGATGAGWVSLGIGLVWGAVVFAGGVLIGGARFDASAPRLLAQLRTFAGA</sequence>
<keyword evidence="1" id="KW-0472">Membrane</keyword>
<dbReference type="OrthoDB" id="3261041at2"/>
<evidence type="ECO:0000313" key="3">
    <source>
        <dbReference type="Proteomes" id="UP000319525"/>
    </source>
</evidence>